<proteinExistence type="predicted"/>
<protein>
    <submittedName>
        <fullName evidence="1">Uncharacterized protein</fullName>
    </submittedName>
</protein>
<evidence type="ECO:0000313" key="2">
    <source>
        <dbReference type="Proteomes" id="UP000629619"/>
    </source>
</evidence>
<dbReference type="AlphaFoldDB" id="A0A919TNS7"/>
<reference evidence="1" key="1">
    <citation type="submission" date="2021-01" db="EMBL/GenBank/DDBJ databases">
        <title>Whole genome shotgun sequence of Actinoplanes siamensis NBRC 109076.</title>
        <authorList>
            <person name="Komaki H."/>
            <person name="Tamura T."/>
        </authorList>
    </citation>
    <scope>NUCLEOTIDE SEQUENCE</scope>
    <source>
        <strain evidence="1">NBRC 109076</strain>
    </source>
</reference>
<dbReference type="EMBL" id="BOMW01000107">
    <property type="protein sequence ID" value="GIF09861.1"/>
    <property type="molecule type" value="Genomic_DNA"/>
</dbReference>
<name>A0A919TNS7_9ACTN</name>
<dbReference type="Proteomes" id="UP000629619">
    <property type="component" value="Unassembled WGS sequence"/>
</dbReference>
<comment type="caution">
    <text evidence="1">The sequence shown here is derived from an EMBL/GenBank/DDBJ whole genome shotgun (WGS) entry which is preliminary data.</text>
</comment>
<evidence type="ECO:0000313" key="1">
    <source>
        <dbReference type="EMBL" id="GIF09861.1"/>
    </source>
</evidence>
<organism evidence="1 2">
    <name type="scientific">Actinoplanes siamensis</name>
    <dbReference type="NCBI Taxonomy" id="1223317"/>
    <lineage>
        <taxon>Bacteria</taxon>
        <taxon>Bacillati</taxon>
        <taxon>Actinomycetota</taxon>
        <taxon>Actinomycetes</taxon>
        <taxon>Micromonosporales</taxon>
        <taxon>Micromonosporaceae</taxon>
        <taxon>Actinoplanes</taxon>
    </lineage>
</organism>
<keyword evidence="2" id="KW-1185">Reference proteome</keyword>
<gene>
    <name evidence="1" type="ORF">Asi03nite_73990</name>
</gene>
<sequence length="101" mass="11190">MSGQALADAASAKGNTVASGDHDTLIVVVIDGQRHEIRIVEETGKRWTLRLVLEIRGAGQGPSRWVDHVQRRIEDDLSEVLAEMERRAVSVRAERDAHPAR</sequence>
<accession>A0A919TNS7</accession>